<dbReference type="InterPro" id="IPR001841">
    <property type="entry name" value="Znf_RING"/>
</dbReference>
<gene>
    <name evidence="6" type="ORF">ACJMK2_001009</name>
</gene>
<protein>
    <recommendedName>
        <fullName evidence="5">RING-type domain-containing protein</fullName>
    </recommendedName>
</protein>
<evidence type="ECO:0000313" key="7">
    <source>
        <dbReference type="Proteomes" id="UP001634394"/>
    </source>
</evidence>
<evidence type="ECO:0000259" key="5">
    <source>
        <dbReference type="PROSITE" id="PS50089"/>
    </source>
</evidence>
<keyword evidence="1" id="KW-0479">Metal-binding</keyword>
<name>A0ABD3XQZ8_SINWO</name>
<dbReference type="AlphaFoldDB" id="A0ABD3XQZ8"/>
<dbReference type="InterPro" id="IPR018957">
    <property type="entry name" value="Znf_C3HC4_RING-type"/>
</dbReference>
<comment type="caution">
    <text evidence="6">The sequence shown here is derived from an EMBL/GenBank/DDBJ whole genome shotgun (WGS) entry which is preliminary data.</text>
</comment>
<organism evidence="6 7">
    <name type="scientific">Sinanodonta woodiana</name>
    <name type="common">Chinese pond mussel</name>
    <name type="synonym">Anodonta woodiana</name>
    <dbReference type="NCBI Taxonomy" id="1069815"/>
    <lineage>
        <taxon>Eukaryota</taxon>
        <taxon>Metazoa</taxon>
        <taxon>Spiralia</taxon>
        <taxon>Lophotrochozoa</taxon>
        <taxon>Mollusca</taxon>
        <taxon>Bivalvia</taxon>
        <taxon>Autobranchia</taxon>
        <taxon>Heteroconchia</taxon>
        <taxon>Palaeoheterodonta</taxon>
        <taxon>Unionida</taxon>
        <taxon>Unionoidea</taxon>
        <taxon>Unionidae</taxon>
        <taxon>Unioninae</taxon>
        <taxon>Sinanodonta</taxon>
    </lineage>
</organism>
<evidence type="ECO:0000256" key="4">
    <source>
        <dbReference type="PROSITE-ProRule" id="PRU00175"/>
    </source>
</evidence>
<evidence type="ECO:0000256" key="1">
    <source>
        <dbReference type="ARBA" id="ARBA00022723"/>
    </source>
</evidence>
<evidence type="ECO:0000313" key="6">
    <source>
        <dbReference type="EMBL" id="KAL3888644.1"/>
    </source>
</evidence>
<dbReference type="InterPro" id="IPR013083">
    <property type="entry name" value="Znf_RING/FYVE/PHD"/>
</dbReference>
<feature type="domain" description="RING-type" evidence="5">
    <location>
        <begin position="14"/>
        <end position="61"/>
    </location>
</feature>
<dbReference type="SUPFAM" id="SSF57850">
    <property type="entry name" value="RING/U-box"/>
    <property type="match status" value="1"/>
</dbReference>
<sequence length="73" mass="7986">MASVQIGSDDGPACPFCVGHFNAPRQLPCAHSFFQSCLQSYISSKVENNSILKQIECPLCKQVTTPTRNDQPT</sequence>
<proteinExistence type="predicted"/>
<dbReference type="Proteomes" id="UP001634394">
    <property type="component" value="Unassembled WGS sequence"/>
</dbReference>
<dbReference type="Gene3D" id="3.30.40.10">
    <property type="entry name" value="Zinc/RING finger domain, C3HC4 (zinc finger)"/>
    <property type="match status" value="1"/>
</dbReference>
<accession>A0ABD3XQZ8</accession>
<dbReference type="GO" id="GO:0008270">
    <property type="term" value="F:zinc ion binding"/>
    <property type="evidence" value="ECO:0007669"/>
    <property type="project" value="UniProtKB-KW"/>
</dbReference>
<dbReference type="PROSITE" id="PS50089">
    <property type="entry name" value="ZF_RING_2"/>
    <property type="match status" value="1"/>
</dbReference>
<reference evidence="6 7" key="1">
    <citation type="submission" date="2024-11" db="EMBL/GenBank/DDBJ databases">
        <title>Chromosome-level genome assembly of the freshwater bivalve Anodonta woodiana.</title>
        <authorList>
            <person name="Chen X."/>
        </authorList>
    </citation>
    <scope>NUCLEOTIDE SEQUENCE [LARGE SCALE GENOMIC DNA]</scope>
    <source>
        <strain evidence="6">MN2024</strain>
        <tissue evidence="6">Gills</tissue>
    </source>
</reference>
<evidence type="ECO:0000256" key="2">
    <source>
        <dbReference type="ARBA" id="ARBA00022771"/>
    </source>
</evidence>
<keyword evidence="2 4" id="KW-0863">Zinc-finger</keyword>
<dbReference type="EMBL" id="JBJQND010000001">
    <property type="protein sequence ID" value="KAL3888644.1"/>
    <property type="molecule type" value="Genomic_DNA"/>
</dbReference>
<evidence type="ECO:0000256" key="3">
    <source>
        <dbReference type="ARBA" id="ARBA00022833"/>
    </source>
</evidence>
<keyword evidence="3" id="KW-0862">Zinc</keyword>
<dbReference type="Pfam" id="PF00097">
    <property type="entry name" value="zf-C3HC4"/>
    <property type="match status" value="1"/>
</dbReference>
<keyword evidence="7" id="KW-1185">Reference proteome</keyword>